<keyword evidence="9" id="KW-0479">Metal-binding</keyword>
<dbReference type="GO" id="GO:0000976">
    <property type="term" value="F:transcription cis-regulatory region binding"/>
    <property type="evidence" value="ECO:0007669"/>
    <property type="project" value="TreeGrafter"/>
</dbReference>
<dbReference type="InterPro" id="IPR036388">
    <property type="entry name" value="WH-like_DNA-bd_sf"/>
</dbReference>
<comment type="cofactor">
    <cofactor evidence="9">
        <name>Zn(2+)</name>
        <dbReference type="ChEBI" id="CHEBI:29105"/>
    </cofactor>
    <text evidence="9">Binds 1 zinc ion per subunit.</text>
</comment>
<evidence type="ECO:0000256" key="7">
    <source>
        <dbReference type="ARBA" id="ARBA00023125"/>
    </source>
</evidence>
<dbReference type="InterPro" id="IPR036390">
    <property type="entry name" value="WH_DNA-bd_sf"/>
</dbReference>
<dbReference type="Proteomes" id="UP000051568">
    <property type="component" value="Unassembled WGS sequence"/>
</dbReference>
<dbReference type="Gene3D" id="1.10.10.10">
    <property type="entry name" value="Winged helix-like DNA-binding domain superfamily/Winged helix DNA-binding domain"/>
    <property type="match status" value="1"/>
</dbReference>
<dbReference type="OrthoDB" id="8659436at2"/>
<keyword evidence="4" id="KW-0678">Repressor</keyword>
<evidence type="ECO:0000256" key="5">
    <source>
        <dbReference type="ARBA" id="ARBA00022833"/>
    </source>
</evidence>
<keyword evidence="3" id="KW-0963">Cytoplasm</keyword>
<dbReference type="STRING" id="319652.IV80_GL000815"/>
<comment type="cofactor">
    <cofactor evidence="10">
        <name>Mn(2+)</name>
        <dbReference type="ChEBI" id="CHEBI:29035"/>
    </cofactor>
    <cofactor evidence="10">
        <name>Fe(2+)</name>
        <dbReference type="ChEBI" id="CHEBI:29033"/>
    </cofactor>
    <text evidence="10">Binds 1 Mn(2+) or Fe(2+) ion per subunit.</text>
</comment>
<name>A0A0R2IQD2_9LACO</name>
<dbReference type="RefSeq" id="WP_057749068.1">
    <property type="nucleotide sequence ID" value="NZ_BJVH01000003.1"/>
</dbReference>
<keyword evidence="5 9" id="KW-0862">Zinc</keyword>
<dbReference type="Pfam" id="PF01475">
    <property type="entry name" value="FUR"/>
    <property type="match status" value="1"/>
</dbReference>
<comment type="subcellular location">
    <subcellularLocation>
        <location evidence="1">Cytoplasm</location>
    </subcellularLocation>
</comment>
<feature type="binding site" evidence="10">
    <location>
        <position position="128"/>
    </location>
    <ligand>
        <name>Fe cation</name>
        <dbReference type="ChEBI" id="CHEBI:24875"/>
    </ligand>
</feature>
<dbReference type="AlphaFoldDB" id="A0A0R2IQD2"/>
<dbReference type="CDD" id="cd07153">
    <property type="entry name" value="Fur_like"/>
    <property type="match status" value="1"/>
</dbReference>
<comment type="caution">
    <text evidence="11">The sequence shown here is derived from an EMBL/GenBank/DDBJ whole genome shotgun (WGS) entry which is preliminary data.</text>
</comment>
<dbReference type="GO" id="GO:0003700">
    <property type="term" value="F:DNA-binding transcription factor activity"/>
    <property type="evidence" value="ECO:0007669"/>
    <property type="project" value="InterPro"/>
</dbReference>
<feature type="binding site" evidence="9">
    <location>
        <position position="102"/>
    </location>
    <ligand>
        <name>Zn(2+)</name>
        <dbReference type="ChEBI" id="CHEBI:29105"/>
    </ligand>
</feature>
<organism evidence="11 12">
    <name type="scientific">Pediococcus cellicola</name>
    <dbReference type="NCBI Taxonomy" id="319652"/>
    <lineage>
        <taxon>Bacteria</taxon>
        <taxon>Bacillati</taxon>
        <taxon>Bacillota</taxon>
        <taxon>Bacilli</taxon>
        <taxon>Lactobacillales</taxon>
        <taxon>Lactobacillaceae</taxon>
        <taxon>Pediococcus</taxon>
    </lineage>
</organism>
<proteinExistence type="inferred from homology"/>
<feature type="binding site" evidence="10">
    <location>
        <position position="93"/>
    </location>
    <ligand>
        <name>Fe cation</name>
        <dbReference type="ChEBI" id="CHEBI:24875"/>
    </ligand>
</feature>
<protein>
    <submittedName>
        <fullName evidence="11">Fur family transcriptional regulator</fullName>
    </submittedName>
</protein>
<keyword evidence="7" id="KW-0238">DNA-binding</keyword>
<keyword evidence="6" id="KW-0805">Transcription regulation</keyword>
<dbReference type="PANTHER" id="PTHR33202:SF1">
    <property type="entry name" value="FERRIC UPTAKE REGULATION PROTEIN"/>
    <property type="match status" value="1"/>
</dbReference>
<keyword evidence="10" id="KW-0408">Iron</keyword>
<dbReference type="SUPFAM" id="SSF46785">
    <property type="entry name" value="Winged helix' DNA-binding domain"/>
    <property type="match status" value="1"/>
</dbReference>
<dbReference type="GO" id="GO:1900376">
    <property type="term" value="P:regulation of secondary metabolite biosynthetic process"/>
    <property type="evidence" value="ECO:0007669"/>
    <property type="project" value="TreeGrafter"/>
</dbReference>
<evidence type="ECO:0000256" key="6">
    <source>
        <dbReference type="ARBA" id="ARBA00023015"/>
    </source>
</evidence>
<evidence type="ECO:0000256" key="4">
    <source>
        <dbReference type="ARBA" id="ARBA00022491"/>
    </source>
</evidence>
<dbReference type="GO" id="GO:0005737">
    <property type="term" value="C:cytoplasm"/>
    <property type="evidence" value="ECO:0007669"/>
    <property type="project" value="UniProtKB-SubCell"/>
</dbReference>
<dbReference type="Gene3D" id="3.30.1490.190">
    <property type="match status" value="1"/>
</dbReference>
<dbReference type="InterPro" id="IPR002481">
    <property type="entry name" value="FUR"/>
</dbReference>
<keyword evidence="12" id="KW-1185">Reference proteome</keyword>
<feature type="binding site" evidence="9">
    <location>
        <position position="136"/>
    </location>
    <ligand>
        <name>Zn(2+)</name>
        <dbReference type="ChEBI" id="CHEBI:29105"/>
    </ligand>
</feature>
<evidence type="ECO:0000256" key="10">
    <source>
        <dbReference type="PIRSR" id="PIRSR602481-2"/>
    </source>
</evidence>
<accession>A0A0R2IQD2</accession>
<dbReference type="PANTHER" id="PTHR33202">
    <property type="entry name" value="ZINC UPTAKE REGULATION PROTEIN"/>
    <property type="match status" value="1"/>
</dbReference>
<evidence type="ECO:0000256" key="8">
    <source>
        <dbReference type="ARBA" id="ARBA00023163"/>
    </source>
</evidence>
<keyword evidence="8" id="KW-0804">Transcription</keyword>
<reference evidence="11 12" key="1">
    <citation type="journal article" date="2015" name="Genome Announc.">
        <title>Expanding the biotechnology potential of lactobacilli through comparative genomics of 213 strains and associated genera.</title>
        <authorList>
            <person name="Sun Z."/>
            <person name="Harris H.M."/>
            <person name="McCann A."/>
            <person name="Guo C."/>
            <person name="Argimon S."/>
            <person name="Zhang W."/>
            <person name="Yang X."/>
            <person name="Jeffery I.B."/>
            <person name="Cooney J.C."/>
            <person name="Kagawa T.F."/>
            <person name="Liu W."/>
            <person name="Song Y."/>
            <person name="Salvetti E."/>
            <person name="Wrobel A."/>
            <person name="Rasinkangas P."/>
            <person name="Parkhill J."/>
            <person name="Rea M.C."/>
            <person name="O'Sullivan O."/>
            <person name="Ritari J."/>
            <person name="Douillard F.P."/>
            <person name="Paul Ross R."/>
            <person name="Yang R."/>
            <person name="Briner A.E."/>
            <person name="Felis G.E."/>
            <person name="de Vos W.M."/>
            <person name="Barrangou R."/>
            <person name="Klaenhammer T.R."/>
            <person name="Caufield P.W."/>
            <person name="Cui Y."/>
            <person name="Zhang H."/>
            <person name="O'Toole P.W."/>
        </authorList>
    </citation>
    <scope>NUCLEOTIDE SEQUENCE [LARGE SCALE GENOMIC DNA]</scope>
    <source>
        <strain evidence="11 12">DSM 17757</strain>
    </source>
</reference>
<feature type="binding site" evidence="9">
    <location>
        <position position="99"/>
    </location>
    <ligand>
        <name>Zn(2+)</name>
        <dbReference type="ChEBI" id="CHEBI:29105"/>
    </ligand>
</feature>
<evidence type="ECO:0000256" key="1">
    <source>
        <dbReference type="ARBA" id="ARBA00004496"/>
    </source>
</evidence>
<evidence type="ECO:0000313" key="12">
    <source>
        <dbReference type="Proteomes" id="UP000051568"/>
    </source>
</evidence>
<evidence type="ECO:0000256" key="3">
    <source>
        <dbReference type="ARBA" id="ARBA00022490"/>
    </source>
</evidence>
<gene>
    <name evidence="11" type="ORF">IV80_GL000815</name>
</gene>
<dbReference type="EMBL" id="JQBR01000002">
    <property type="protein sequence ID" value="KRN67279.1"/>
    <property type="molecule type" value="Genomic_DNA"/>
</dbReference>
<dbReference type="GO" id="GO:0008270">
    <property type="term" value="F:zinc ion binding"/>
    <property type="evidence" value="ECO:0007669"/>
    <property type="project" value="TreeGrafter"/>
</dbReference>
<dbReference type="InterPro" id="IPR043135">
    <property type="entry name" value="Fur_C"/>
</dbReference>
<evidence type="ECO:0000256" key="2">
    <source>
        <dbReference type="ARBA" id="ARBA00007957"/>
    </source>
</evidence>
<evidence type="ECO:0000313" key="11">
    <source>
        <dbReference type="EMBL" id="KRN67279.1"/>
    </source>
</evidence>
<dbReference type="PATRIC" id="fig|319652.3.peg.824"/>
<feature type="binding site" evidence="9">
    <location>
        <position position="139"/>
    </location>
    <ligand>
        <name>Zn(2+)</name>
        <dbReference type="ChEBI" id="CHEBI:29105"/>
    </ligand>
</feature>
<evidence type="ECO:0000256" key="9">
    <source>
        <dbReference type="PIRSR" id="PIRSR602481-1"/>
    </source>
</evidence>
<sequence length="146" mass="17204">MDTKVTQAIEVLQQNHFKITKQRQALIEIMVQHENNYVDVTQVDEQMRANYPKMSHNTVYRNLKEFEQIGLVEQIIKGEHAQVKYQCDVTHQHHHHFICTNCGKVEEVEMCPLDFFERQLPGYEISGHRFELYGLCADCAQKQRAI</sequence>
<comment type="similarity">
    <text evidence="2">Belongs to the Fur family.</text>
</comment>
<dbReference type="GO" id="GO:0045892">
    <property type="term" value="P:negative regulation of DNA-templated transcription"/>
    <property type="evidence" value="ECO:0007669"/>
    <property type="project" value="TreeGrafter"/>
</dbReference>